<accession>A0A0L6VT78</accession>
<evidence type="ECO:0000313" key="2">
    <source>
        <dbReference type="EMBL" id="KNZ63908.1"/>
    </source>
</evidence>
<reference evidence="2 3" key="1">
    <citation type="submission" date="2015-08" db="EMBL/GenBank/DDBJ databases">
        <title>Next Generation Sequencing and Analysis of the Genome of Puccinia sorghi L Schw, the Causal Agent of Maize Common Rust.</title>
        <authorList>
            <person name="Rochi L."/>
            <person name="Burguener G."/>
            <person name="Darino M."/>
            <person name="Turjanski A."/>
            <person name="Kreff E."/>
            <person name="Dieguez M.J."/>
            <person name="Sacco F."/>
        </authorList>
    </citation>
    <scope>NUCLEOTIDE SEQUENCE [LARGE SCALE GENOMIC DNA]</scope>
    <source>
        <strain evidence="2 3">RO10H11247</strain>
    </source>
</reference>
<comment type="caution">
    <text evidence="2">The sequence shown here is derived from an EMBL/GenBank/DDBJ whole genome shotgun (WGS) entry which is preliminary data.</text>
</comment>
<dbReference type="Pfam" id="PF20515">
    <property type="entry name" value="2OG-FeII_Oxy_6"/>
    <property type="match status" value="1"/>
</dbReference>
<dbReference type="AlphaFoldDB" id="A0A0L6VT78"/>
<dbReference type="VEuPathDB" id="FungiDB:VP01_10866g1"/>
<dbReference type="OrthoDB" id="10645102at2759"/>
<name>A0A0L6VT78_9BASI</name>
<sequence>MIKRWACLRERAPQHDPNPAERLTTQLNLESYHRLSHGTCVIAPQGEEAFCKVNFMPFSSMSPEELQGLEKLVFSSSLITSGWRKSSKKGEYFGRYCSIQRLAAMIEQCIYNPQDEASAFREANDWIALHLQEMAPGIFDKYCDVLLGNSLPSFGSVEYHTP</sequence>
<organism evidence="2 3">
    <name type="scientific">Puccinia sorghi</name>
    <dbReference type="NCBI Taxonomy" id="27349"/>
    <lineage>
        <taxon>Eukaryota</taxon>
        <taxon>Fungi</taxon>
        <taxon>Dikarya</taxon>
        <taxon>Basidiomycota</taxon>
        <taxon>Pucciniomycotina</taxon>
        <taxon>Pucciniomycetes</taxon>
        <taxon>Pucciniales</taxon>
        <taxon>Pucciniaceae</taxon>
        <taxon>Puccinia</taxon>
    </lineage>
</organism>
<proteinExistence type="predicted"/>
<dbReference type="EMBL" id="LAVV01000961">
    <property type="protein sequence ID" value="KNZ63908.1"/>
    <property type="molecule type" value="Genomic_DNA"/>
</dbReference>
<keyword evidence="3" id="KW-1185">Reference proteome</keyword>
<feature type="domain" description="Tet-like 2OG-Fe(II) oxygenase" evidence="1">
    <location>
        <begin position="78"/>
        <end position="161"/>
    </location>
</feature>
<evidence type="ECO:0000259" key="1">
    <source>
        <dbReference type="Pfam" id="PF20515"/>
    </source>
</evidence>
<protein>
    <recommendedName>
        <fullName evidence="1">Tet-like 2OG-Fe(II) oxygenase domain-containing protein</fullName>
    </recommendedName>
</protein>
<evidence type="ECO:0000313" key="3">
    <source>
        <dbReference type="Proteomes" id="UP000037035"/>
    </source>
</evidence>
<gene>
    <name evidence="2" type="ORF">VP01_10866g1</name>
</gene>
<dbReference type="Proteomes" id="UP000037035">
    <property type="component" value="Unassembled WGS sequence"/>
</dbReference>
<dbReference type="InterPro" id="IPR046798">
    <property type="entry name" value="2OG-FeII_Oxy_6"/>
</dbReference>